<protein>
    <submittedName>
        <fullName evidence="1">Uncharacterized protein</fullName>
    </submittedName>
</protein>
<evidence type="ECO:0000313" key="1">
    <source>
        <dbReference type="EMBL" id="KAF5954839.1"/>
    </source>
</evidence>
<organism evidence="1 2">
    <name type="scientific">Camellia sinensis</name>
    <name type="common">Tea plant</name>
    <name type="synonym">Thea sinensis</name>
    <dbReference type="NCBI Taxonomy" id="4442"/>
    <lineage>
        <taxon>Eukaryota</taxon>
        <taxon>Viridiplantae</taxon>
        <taxon>Streptophyta</taxon>
        <taxon>Embryophyta</taxon>
        <taxon>Tracheophyta</taxon>
        <taxon>Spermatophyta</taxon>
        <taxon>Magnoliopsida</taxon>
        <taxon>eudicotyledons</taxon>
        <taxon>Gunneridae</taxon>
        <taxon>Pentapetalae</taxon>
        <taxon>asterids</taxon>
        <taxon>Ericales</taxon>
        <taxon>Theaceae</taxon>
        <taxon>Camellia</taxon>
    </lineage>
</organism>
<evidence type="ECO:0000313" key="2">
    <source>
        <dbReference type="Proteomes" id="UP000593564"/>
    </source>
</evidence>
<reference evidence="1 2" key="2">
    <citation type="submission" date="2020-07" db="EMBL/GenBank/DDBJ databases">
        <title>Genome assembly of wild tea tree DASZ reveals pedigree and selection history of tea varieties.</title>
        <authorList>
            <person name="Zhang W."/>
        </authorList>
    </citation>
    <scope>NUCLEOTIDE SEQUENCE [LARGE SCALE GENOMIC DNA]</scope>
    <source>
        <strain evidence="2">cv. G240</strain>
        <tissue evidence="1">Leaf</tissue>
    </source>
</reference>
<name>A0A7J7HQA8_CAMSI</name>
<reference evidence="2" key="1">
    <citation type="journal article" date="2020" name="Nat. Commun.">
        <title>Genome assembly of wild tea tree DASZ reveals pedigree and selection history of tea varieties.</title>
        <authorList>
            <person name="Zhang W."/>
            <person name="Zhang Y."/>
            <person name="Qiu H."/>
            <person name="Guo Y."/>
            <person name="Wan H."/>
            <person name="Zhang X."/>
            <person name="Scossa F."/>
            <person name="Alseekh S."/>
            <person name="Zhang Q."/>
            <person name="Wang P."/>
            <person name="Xu L."/>
            <person name="Schmidt M.H."/>
            <person name="Jia X."/>
            <person name="Li D."/>
            <person name="Zhu A."/>
            <person name="Guo F."/>
            <person name="Chen W."/>
            <person name="Ni D."/>
            <person name="Usadel B."/>
            <person name="Fernie A.R."/>
            <person name="Wen W."/>
        </authorList>
    </citation>
    <scope>NUCLEOTIDE SEQUENCE [LARGE SCALE GENOMIC DNA]</scope>
    <source>
        <strain evidence="2">cv. G240</strain>
    </source>
</reference>
<dbReference type="Proteomes" id="UP000593564">
    <property type="component" value="Unassembled WGS sequence"/>
</dbReference>
<dbReference type="AlphaFoldDB" id="A0A7J7HQA8"/>
<proteinExistence type="predicted"/>
<accession>A0A7J7HQA8</accession>
<keyword evidence="2" id="KW-1185">Reference proteome</keyword>
<sequence length="62" mass="7200">MMKKMYGEKFLSNNKCNEGCKVFFLSIWHRVIFSQDLPYSIITAVEFNPEVEGWIGVIPPCL</sequence>
<dbReference type="EMBL" id="JACBKZ010000003">
    <property type="protein sequence ID" value="KAF5954839.1"/>
    <property type="molecule type" value="Genomic_DNA"/>
</dbReference>
<gene>
    <name evidence="1" type="ORF">HYC85_007695</name>
</gene>
<comment type="caution">
    <text evidence="1">The sequence shown here is derived from an EMBL/GenBank/DDBJ whole genome shotgun (WGS) entry which is preliminary data.</text>
</comment>